<dbReference type="EMBL" id="BAAAMY010000006">
    <property type="protein sequence ID" value="GAA1924906.1"/>
    <property type="molecule type" value="Genomic_DNA"/>
</dbReference>
<dbReference type="Proteomes" id="UP001501612">
    <property type="component" value="Unassembled WGS sequence"/>
</dbReference>
<evidence type="ECO:0000313" key="1">
    <source>
        <dbReference type="EMBL" id="GAA1924906.1"/>
    </source>
</evidence>
<evidence type="ECO:0000313" key="2">
    <source>
        <dbReference type="Proteomes" id="UP001501612"/>
    </source>
</evidence>
<dbReference type="RefSeq" id="WP_344008199.1">
    <property type="nucleotide sequence ID" value="NZ_BAAAMY010000006.1"/>
</dbReference>
<accession>A0ABN2PPZ4</accession>
<comment type="caution">
    <text evidence="1">The sequence shown here is derived from an EMBL/GenBank/DDBJ whole genome shotgun (WGS) entry which is preliminary data.</text>
</comment>
<reference evidence="1 2" key="1">
    <citation type="journal article" date="2019" name="Int. J. Syst. Evol. Microbiol.">
        <title>The Global Catalogue of Microorganisms (GCM) 10K type strain sequencing project: providing services to taxonomists for standard genome sequencing and annotation.</title>
        <authorList>
            <consortium name="The Broad Institute Genomics Platform"/>
            <consortium name="The Broad Institute Genome Sequencing Center for Infectious Disease"/>
            <person name="Wu L."/>
            <person name="Ma J."/>
        </authorList>
    </citation>
    <scope>NUCLEOTIDE SEQUENCE [LARGE SCALE GENOMIC DNA]</scope>
    <source>
        <strain evidence="1 2">JCM 14046</strain>
    </source>
</reference>
<sequence>MTHPALSKLTSGARRIGAPLPGAVTRILDADLQLDRLDAARDAALRDLAGAIGTEDYADLLAAYGERLARAEAIRPVAQRLRDRREGLAYDAAIRHADEVVATFGERLAPSVRTLNASAPAVPPTTSPEAASIAALHPDAHRAYYEAVPAADLLTGAALALGPLLGVVPAGPNPVGSNVLSANDVARLALLDVPRTASRHVLASLLYAVRGLRVTGTAQFSRDVPVVWFARAHALGAAVRWPTTSDDVDATVRRVLDAVTKRSRDENLAEILGLPPGV</sequence>
<organism evidence="1 2">
    <name type="scientific">Nocardioides lentus</name>
    <dbReference type="NCBI Taxonomy" id="338077"/>
    <lineage>
        <taxon>Bacteria</taxon>
        <taxon>Bacillati</taxon>
        <taxon>Actinomycetota</taxon>
        <taxon>Actinomycetes</taxon>
        <taxon>Propionibacteriales</taxon>
        <taxon>Nocardioidaceae</taxon>
        <taxon>Nocardioides</taxon>
    </lineage>
</organism>
<protein>
    <submittedName>
        <fullName evidence="1">Uncharacterized protein</fullName>
    </submittedName>
</protein>
<gene>
    <name evidence="1" type="ORF">GCM10009737_28270</name>
</gene>
<name>A0ABN2PPZ4_9ACTN</name>
<proteinExistence type="predicted"/>
<keyword evidence="2" id="KW-1185">Reference proteome</keyword>